<sequence length="258" mass="26067">MTVYNQGGYDLRLEWGLDGVSALGGECAVLVVVDVLVFTTSVDIALGRGGRVLPLRWHDERAARAAEEAGATLTPTGLVGMNSARLGADSRPGWTLRPSSLLSLPPGAFLGITSLNGATLCAAAAETGATVLAGCLRNASAVAAAAAELAGGRPVGIVPAGERWRDTEDKRLRPAIEEWLGAGAIAAATRADDPSPEAALAALTFRAARDEVPALVAGSVSGRELIEAGLPGDVTLATQVDVSTVVPLLTGGVLADAA</sequence>
<proteinExistence type="inferred from homology"/>
<dbReference type="GO" id="GO:0050532">
    <property type="term" value="F:2-phosphosulfolactate phosphatase activity"/>
    <property type="evidence" value="ECO:0007669"/>
    <property type="project" value="UniProtKB-EC"/>
</dbReference>
<dbReference type="Pfam" id="PF04029">
    <property type="entry name" value="2-ph_phosp"/>
    <property type="match status" value="1"/>
</dbReference>
<dbReference type="EC" id="3.1.3.71" evidence="3"/>
<comment type="catalytic activity">
    <reaction evidence="7">
        <text>(2R)-O-phospho-3-sulfolactate + H2O = (2R)-3-sulfolactate + phosphate</text>
        <dbReference type="Rhea" id="RHEA:23416"/>
        <dbReference type="ChEBI" id="CHEBI:15377"/>
        <dbReference type="ChEBI" id="CHEBI:15597"/>
        <dbReference type="ChEBI" id="CHEBI:43474"/>
        <dbReference type="ChEBI" id="CHEBI:58738"/>
        <dbReference type="EC" id="3.1.3.71"/>
    </reaction>
</comment>
<dbReference type="OrthoDB" id="8588453at2"/>
<dbReference type="InterPro" id="IPR036702">
    <property type="entry name" value="ComB-like_sf"/>
</dbReference>
<evidence type="ECO:0000256" key="4">
    <source>
        <dbReference type="ARBA" id="ARBA00021948"/>
    </source>
</evidence>
<evidence type="ECO:0000256" key="2">
    <source>
        <dbReference type="ARBA" id="ARBA00009997"/>
    </source>
</evidence>
<keyword evidence="5" id="KW-0378">Hydrolase</keyword>
<keyword evidence="9" id="KW-1185">Reference proteome</keyword>
<name>A0A1Q8CQR4_9PSEU</name>
<evidence type="ECO:0000256" key="5">
    <source>
        <dbReference type="ARBA" id="ARBA00022801"/>
    </source>
</evidence>
<dbReference type="EMBL" id="MSIE01000026">
    <property type="protein sequence ID" value="OLF16698.1"/>
    <property type="molecule type" value="Genomic_DNA"/>
</dbReference>
<evidence type="ECO:0000313" key="9">
    <source>
        <dbReference type="Proteomes" id="UP000185596"/>
    </source>
</evidence>
<dbReference type="InterPro" id="IPR005238">
    <property type="entry name" value="ComB-like"/>
</dbReference>
<dbReference type="STRING" id="1912961.BU204_15305"/>
<dbReference type="Proteomes" id="UP000185596">
    <property type="component" value="Unassembled WGS sequence"/>
</dbReference>
<gene>
    <name evidence="8" type="ORF">BU204_15305</name>
</gene>
<evidence type="ECO:0000256" key="6">
    <source>
        <dbReference type="ARBA" id="ARBA00022842"/>
    </source>
</evidence>
<evidence type="ECO:0000313" key="8">
    <source>
        <dbReference type="EMBL" id="OLF16698.1"/>
    </source>
</evidence>
<dbReference type="GO" id="GO:0050545">
    <property type="term" value="F:sulfopyruvate decarboxylase activity"/>
    <property type="evidence" value="ECO:0007669"/>
    <property type="project" value="TreeGrafter"/>
</dbReference>
<organism evidence="8 9">
    <name type="scientific">Actinophytocola xanthii</name>
    <dbReference type="NCBI Taxonomy" id="1912961"/>
    <lineage>
        <taxon>Bacteria</taxon>
        <taxon>Bacillati</taxon>
        <taxon>Actinomycetota</taxon>
        <taxon>Actinomycetes</taxon>
        <taxon>Pseudonocardiales</taxon>
        <taxon>Pseudonocardiaceae</taxon>
    </lineage>
</organism>
<evidence type="ECO:0000256" key="3">
    <source>
        <dbReference type="ARBA" id="ARBA00012953"/>
    </source>
</evidence>
<dbReference type="PANTHER" id="PTHR37311">
    <property type="entry name" value="2-PHOSPHOSULFOLACTATE PHOSPHATASE-RELATED"/>
    <property type="match status" value="1"/>
</dbReference>
<evidence type="ECO:0000256" key="7">
    <source>
        <dbReference type="ARBA" id="ARBA00033711"/>
    </source>
</evidence>
<accession>A0A1Q8CQR4</accession>
<dbReference type="SUPFAM" id="SSF142823">
    <property type="entry name" value="ComB-like"/>
    <property type="match status" value="1"/>
</dbReference>
<dbReference type="GO" id="GO:0000287">
    <property type="term" value="F:magnesium ion binding"/>
    <property type="evidence" value="ECO:0007669"/>
    <property type="project" value="InterPro"/>
</dbReference>
<dbReference type="RefSeq" id="WP_075126349.1">
    <property type="nucleotide sequence ID" value="NZ_MSIE01000026.1"/>
</dbReference>
<dbReference type="PANTHER" id="PTHR37311:SF1">
    <property type="entry name" value="2-PHOSPHOSULFOLACTATE PHOSPHATASE-RELATED"/>
    <property type="match status" value="1"/>
</dbReference>
<comment type="caution">
    <text evidence="8">The sequence shown here is derived from an EMBL/GenBank/DDBJ whole genome shotgun (WGS) entry which is preliminary data.</text>
</comment>
<keyword evidence="6" id="KW-0460">Magnesium</keyword>
<evidence type="ECO:0000256" key="1">
    <source>
        <dbReference type="ARBA" id="ARBA00001946"/>
    </source>
</evidence>
<comment type="cofactor">
    <cofactor evidence="1">
        <name>Mg(2+)</name>
        <dbReference type="ChEBI" id="CHEBI:18420"/>
    </cofactor>
</comment>
<protein>
    <recommendedName>
        <fullName evidence="4">Probable 2-phosphosulfolactate phosphatase</fullName>
        <ecNumber evidence="3">3.1.3.71</ecNumber>
    </recommendedName>
</protein>
<dbReference type="Gene3D" id="3.90.1560.10">
    <property type="entry name" value="ComB-like"/>
    <property type="match status" value="1"/>
</dbReference>
<comment type="similarity">
    <text evidence="2">Belongs to the ComB family.</text>
</comment>
<dbReference type="AlphaFoldDB" id="A0A1Q8CQR4"/>
<reference evidence="8 9" key="1">
    <citation type="submission" date="2016-12" db="EMBL/GenBank/DDBJ databases">
        <title>The draft genome sequence of Actinophytocola sp. 11-183.</title>
        <authorList>
            <person name="Wang W."/>
            <person name="Yuan L."/>
        </authorList>
    </citation>
    <scope>NUCLEOTIDE SEQUENCE [LARGE SCALE GENOMIC DNA]</scope>
    <source>
        <strain evidence="8 9">11-183</strain>
    </source>
</reference>